<dbReference type="Proteomes" id="UP001165367">
    <property type="component" value="Unassembled WGS sequence"/>
</dbReference>
<dbReference type="RefSeq" id="WP_237872667.1">
    <property type="nucleotide sequence ID" value="NZ_JAKLTR010000008.1"/>
</dbReference>
<dbReference type="PANTHER" id="PTHR43173">
    <property type="entry name" value="ABC1 FAMILY PROTEIN"/>
    <property type="match status" value="1"/>
</dbReference>
<dbReference type="InterPro" id="IPR004147">
    <property type="entry name" value="ABC1_dom"/>
</dbReference>
<protein>
    <submittedName>
        <fullName evidence="2">AarF/UbiB family protein</fullName>
    </submittedName>
</protein>
<feature type="domain" description="ABC1 atypical kinase-like" evidence="1">
    <location>
        <begin position="101"/>
        <end position="336"/>
    </location>
</feature>
<dbReference type="EMBL" id="JAKLTR010000008">
    <property type="protein sequence ID" value="MCG2615372.1"/>
    <property type="molecule type" value="Genomic_DNA"/>
</dbReference>
<dbReference type="SUPFAM" id="SSF56112">
    <property type="entry name" value="Protein kinase-like (PK-like)"/>
    <property type="match status" value="1"/>
</dbReference>
<dbReference type="InterPro" id="IPR051130">
    <property type="entry name" value="Mito_struct-func_regulator"/>
</dbReference>
<evidence type="ECO:0000313" key="2">
    <source>
        <dbReference type="EMBL" id="MCG2615372.1"/>
    </source>
</evidence>
<evidence type="ECO:0000313" key="3">
    <source>
        <dbReference type="Proteomes" id="UP001165367"/>
    </source>
</evidence>
<organism evidence="2 3">
    <name type="scientific">Terrimonas ginsenosidimutans</name>
    <dbReference type="NCBI Taxonomy" id="2908004"/>
    <lineage>
        <taxon>Bacteria</taxon>
        <taxon>Pseudomonadati</taxon>
        <taxon>Bacteroidota</taxon>
        <taxon>Chitinophagia</taxon>
        <taxon>Chitinophagales</taxon>
        <taxon>Chitinophagaceae</taxon>
        <taxon>Terrimonas</taxon>
    </lineage>
</organism>
<comment type="caution">
    <text evidence="2">The sequence shown here is derived from an EMBL/GenBank/DDBJ whole genome shotgun (WGS) entry which is preliminary data.</text>
</comment>
<dbReference type="InterPro" id="IPR011009">
    <property type="entry name" value="Kinase-like_dom_sf"/>
</dbReference>
<name>A0ABS9KSQ8_9BACT</name>
<accession>A0ABS9KSQ8</accession>
<evidence type="ECO:0000259" key="1">
    <source>
        <dbReference type="Pfam" id="PF03109"/>
    </source>
</evidence>
<dbReference type="Pfam" id="PF03109">
    <property type="entry name" value="ABC1"/>
    <property type="match status" value="1"/>
</dbReference>
<proteinExistence type="predicted"/>
<sequence length="440" mass="50591">MEESNSKPRSKEFEKIPVTKVQRATKFVGTGVKIGSNYLKHYAKKLVNPDLTKEQLHEDNARDIYRSLSELKGSALKVAQMLSMDKNLLPAAYQQQFAMAQYSAPPLSFPLVVRTFQKNFDKTPEQIFDTFSRNASNAASMGQVHKATLNGKQLAVKIQYPGIADSVKSDLAMVKPIALSMFKLNPVEYDEYMKEVEMRMMEETDYVLELERSVDISTQSAHIPHLHFAKYYPELSCSKILTMDWMEGRPMGDVKTAELPGNKNQEIGQALWDFYDFQIHQLKAVHADPHPGNFIITPDHQLGIIDFGCVKVIPEAFYDTYFQLLDPHLLKDEERTTALFYKLRFIHEDDSPEEKKLFIEIFSKLVELLARPFAAETFDFSDRSYFEEVYRFGEEVSALKPLRESKKVRGVRDALYINRTYFGLYNMLHELKAKVRTGGS</sequence>
<gene>
    <name evidence="2" type="ORF">LZZ85_13815</name>
</gene>
<dbReference type="PANTHER" id="PTHR43173:SF19">
    <property type="entry name" value="AARF DOMAIN-CONTAINING PROTEIN KINASE 1"/>
    <property type="match status" value="1"/>
</dbReference>
<reference evidence="2" key="1">
    <citation type="submission" date="2022-01" db="EMBL/GenBank/DDBJ databases">
        <authorList>
            <person name="Jo J.-H."/>
            <person name="Im W.-T."/>
        </authorList>
    </citation>
    <scope>NUCLEOTIDE SEQUENCE</scope>
    <source>
        <strain evidence="2">NA20</strain>
    </source>
</reference>
<dbReference type="Gene3D" id="1.10.510.10">
    <property type="entry name" value="Transferase(Phosphotransferase) domain 1"/>
    <property type="match status" value="1"/>
</dbReference>
<keyword evidence="3" id="KW-1185">Reference proteome</keyword>